<dbReference type="AlphaFoldDB" id="A0AA38RJ85"/>
<comment type="caution">
    <text evidence="4">The sequence shown here is derived from an EMBL/GenBank/DDBJ whole genome shotgun (WGS) entry which is preliminary data.</text>
</comment>
<proteinExistence type="predicted"/>
<evidence type="ECO:0000256" key="2">
    <source>
        <dbReference type="ARBA" id="ARBA00023027"/>
    </source>
</evidence>
<dbReference type="Gene3D" id="2.40.30.10">
    <property type="entry name" value="Translation factors"/>
    <property type="match status" value="1"/>
</dbReference>
<dbReference type="EMBL" id="JANBVO010000021">
    <property type="protein sequence ID" value="KAJ9142751.1"/>
    <property type="molecule type" value="Genomic_DNA"/>
</dbReference>
<dbReference type="InterPro" id="IPR039261">
    <property type="entry name" value="FNR_nucleotide-bd"/>
</dbReference>
<keyword evidence="2" id="KW-0520">NAD</keyword>
<dbReference type="GO" id="GO:0016491">
    <property type="term" value="F:oxidoreductase activity"/>
    <property type="evidence" value="ECO:0007669"/>
    <property type="project" value="UniProtKB-KW"/>
</dbReference>
<evidence type="ECO:0000313" key="5">
    <source>
        <dbReference type="Proteomes" id="UP001174694"/>
    </source>
</evidence>
<evidence type="ECO:0000313" key="4">
    <source>
        <dbReference type="EMBL" id="KAJ9142751.1"/>
    </source>
</evidence>
<dbReference type="SUPFAM" id="SSF63380">
    <property type="entry name" value="Riboflavin synthase domain-like"/>
    <property type="match status" value="1"/>
</dbReference>
<dbReference type="SUPFAM" id="SSF52343">
    <property type="entry name" value="Ferredoxin reductase-like, C-terminal NADP-linked domain"/>
    <property type="match status" value="1"/>
</dbReference>
<dbReference type="InterPro" id="IPR017938">
    <property type="entry name" value="Riboflavin_synthase-like_b-brl"/>
</dbReference>
<dbReference type="GO" id="GO:0005739">
    <property type="term" value="C:mitochondrion"/>
    <property type="evidence" value="ECO:0007669"/>
    <property type="project" value="TreeGrafter"/>
</dbReference>
<dbReference type="PANTHER" id="PTHR46505:SF1">
    <property type="entry name" value="OXIDOREDUCTASE NAD-BINDING DOMAIN-CONTAINING PROTEIN 1"/>
    <property type="match status" value="1"/>
</dbReference>
<keyword evidence="1" id="KW-0560">Oxidoreductase</keyword>
<feature type="domain" description="FAD-binding FR-type" evidence="3">
    <location>
        <begin position="17"/>
        <end position="156"/>
    </location>
</feature>
<keyword evidence="5" id="KW-1185">Reference proteome</keyword>
<name>A0AA38RJ85_9PEZI</name>
<dbReference type="InterPro" id="IPR017927">
    <property type="entry name" value="FAD-bd_FR_type"/>
</dbReference>
<dbReference type="Gene3D" id="3.40.50.80">
    <property type="entry name" value="Nucleotide-binding domain of ferredoxin-NADP reductase (FNR) module"/>
    <property type="match status" value="1"/>
</dbReference>
<reference evidence="4" key="1">
    <citation type="submission" date="2022-07" db="EMBL/GenBank/DDBJ databases">
        <title>Fungi with potential for degradation of polypropylene.</title>
        <authorList>
            <person name="Gostincar C."/>
        </authorList>
    </citation>
    <scope>NUCLEOTIDE SEQUENCE</scope>
    <source>
        <strain evidence="4">EXF-13308</strain>
    </source>
</reference>
<dbReference type="PANTHER" id="PTHR46505">
    <property type="entry name" value="OXIDOREDUCTASE NAD-BINDING DOMAIN-CONTAINING PROTEIN 1"/>
    <property type="match status" value="1"/>
</dbReference>
<evidence type="ECO:0000256" key="1">
    <source>
        <dbReference type="ARBA" id="ARBA00023002"/>
    </source>
</evidence>
<dbReference type="PROSITE" id="PS51384">
    <property type="entry name" value="FAD_FR"/>
    <property type="match status" value="1"/>
</dbReference>
<dbReference type="PRINTS" id="PR00409">
    <property type="entry name" value="PHDIOXRDTASE"/>
</dbReference>
<gene>
    <name evidence="4" type="ORF">NKR23_g7101</name>
</gene>
<sequence>MSKTDHAQRTATEPRDAALHTVTIRQVDQINDHIRIFRLGIPPSTGSIKFLPGQWLDTFVPGLSKPGGFTITSPPSAAVLPAQKDGAGAEALSTADTPGPSSPAYPYLELAIQKSPDNPAAQYLWRDDPPTSLLGTELRVRVGGSFVWPPPTLPPPDLAALRRVVFVAGGVGVNPLMSMVSHLAELPPGERGGCDVRFLYSMRDPGPEGRTAGAMLFLERLAAAFGRGRLRGQLRLFLTGGSGGDEGEGGVIRCGDRDVPFLRRRISKADLADAVGEEKGSAVVYICGLPTMTDEFVEELTSPTGLGMDGDRVLCERWW</sequence>
<organism evidence="4 5">
    <name type="scientific">Pleurostoma richardsiae</name>
    <dbReference type="NCBI Taxonomy" id="41990"/>
    <lineage>
        <taxon>Eukaryota</taxon>
        <taxon>Fungi</taxon>
        <taxon>Dikarya</taxon>
        <taxon>Ascomycota</taxon>
        <taxon>Pezizomycotina</taxon>
        <taxon>Sordariomycetes</taxon>
        <taxon>Sordariomycetidae</taxon>
        <taxon>Calosphaeriales</taxon>
        <taxon>Pleurostomataceae</taxon>
        <taxon>Pleurostoma</taxon>
    </lineage>
</organism>
<dbReference type="Proteomes" id="UP001174694">
    <property type="component" value="Unassembled WGS sequence"/>
</dbReference>
<evidence type="ECO:0000259" key="3">
    <source>
        <dbReference type="PROSITE" id="PS51384"/>
    </source>
</evidence>
<accession>A0AA38RJ85</accession>
<dbReference type="CDD" id="cd00322">
    <property type="entry name" value="FNR_like"/>
    <property type="match status" value="1"/>
</dbReference>
<dbReference type="InterPro" id="IPR052128">
    <property type="entry name" value="Oxidoreductase_NAD-binding"/>
</dbReference>
<protein>
    <submittedName>
        <fullName evidence="4">Oxidoreductase NAD-binding domain-containing protein 1</fullName>
    </submittedName>
</protein>